<dbReference type="EMBL" id="KL197795">
    <property type="protein sequence ID" value="KDQ49201.1"/>
    <property type="molecule type" value="Genomic_DNA"/>
</dbReference>
<organism evidence="1 2">
    <name type="scientific">Jaapia argillacea MUCL 33604</name>
    <dbReference type="NCBI Taxonomy" id="933084"/>
    <lineage>
        <taxon>Eukaryota</taxon>
        <taxon>Fungi</taxon>
        <taxon>Dikarya</taxon>
        <taxon>Basidiomycota</taxon>
        <taxon>Agaricomycotina</taxon>
        <taxon>Agaricomycetes</taxon>
        <taxon>Agaricomycetidae</taxon>
        <taxon>Jaapiales</taxon>
        <taxon>Jaapiaceae</taxon>
        <taxon>Jaapia</taxon>
    </lineage>
</organism>
<dbReference type="AlphaFoldDB" id="A0A067PFD5"/>
<evidence type="ECO:0000313" key="1">
    <source>
        <dbReference type="EMBL" id="KDQ49201.1"/>
    </source>
</evidence>
<name>A0A067PFD5_9AGAM</name>
<evidence type="ECO:0000313" key="2">
    <source>
        <dbReference type="Proteomes" id="UP000027265"/>
    </source>
</evidence>
<accession>A0A067PFD5</accession>
<dbReference type="HOGENOM" id="CLU_813983_0_0_1"/>
<protein>
    <recommendedName>
        <fullName evidence="3">F-box domain-containing protein</fullName>
    </recommendedName>
</protein>
<keyword evidence="2" id="KW-1185">Reference proteome</keyword>
<sequence>MEDSCFGGWNHTMESGGLSLEVSAKSPSLRSFTMSLPSPSLVIAPFSHLTSLRAFHLGPRSTTLCDSNVVNALASLPLLESISVKGVSSDSFEAVTQSMGFPVLKSLNLYASHLTGVLSLLDFISSPYLAHITVTPQRIWRQSDYHEVFTRLSKFSSLANISCPNTTPKRSRSAPILLDLSAMLALEPLLNISNLQHLNFDATISGGLYLPFTSHEISRMASAWPKISSLSLTSPSFEFHISCLSSIHLFANLERFEFIAGYWIGADYLGIPLVEEGQRALNVKVLRIVGVTPCAEEDEEEIARYIVGVMPSLTEFLVPTFGALETRVGRLLGIAAPRGTT</sequence>
<dbReference type="InParanoid" id="A0A067PFD5"/>
<dbReference type="InterPro" id="IPR032675">
    <property type="entry name" value="LRR_dom_sf"/>
</dbReference>
<dbReference type="OrthoDB" id="3222238at2759"/>
<evidence type="ECO:0008006" key="3">
    <source>
        <dbReference type="Google" id="ProtNLM"/>
    </source>
</evidence>
<dbReference type="Proteomes" id="UP000027265">
    <property type="component" value="Unassembled WGS sequence"/>
</dbReference>
<reference evidence="2" key="1">
    <citation type="journal article" date="2014" name="Proc. Natl. Acad. Sci. U.S.A.">
        <title>Extensive sampling of basidiomycete genomes demonstrates inadequacy of the white-rot/brown-rot paradigm for wood decay fungi.</title>
        <authorList>
            <person name="Riley R."/>
            <person name="Salamov A.A."/>
            <person name="Brown D.W."/>
            <person name="Nagy L.G."/>
            <person name="Floudas D."/>
            <person name="Held B.W."/>
            <person name="Levasseur A."/>
            <person name="Lombard V."/>
            <person name="Morin E."/>
            <person name="Otillar R."/>
            <person name="Lindquist E.A."/>
            <person name="Sun H."/>
            <person name="LaButti K.M."/>
            <person name="Schmutz J."/>
            <person name="Jabbour D."/>
            <person name="Luo H."/>
            <person name="Baker S.E."/>
            <person name="Pisabarro A.G."/>
            <person name="Walton J.D."/>
            <person name="Blanchette R.A."/>
            <person name="Henrissat B."/>
            <person name="Martin F."/>
            <person name="Cullen D."/>
            <person name="Hibbett D.S."/>
            <person name="Grigoriev I.V."/>
        </authorList>
    </citation>
    <scope>NUCLEOTIDE SEQUENCE [LARGE SCALE GENOMIC DNA]</scope>
    <source>
        <strain evidence="2">MUCL 33604</strain>
    </source>
</reference>
<gene>
    <name evidence="1" type="ORF">JAAARDRAFT_74774</name>
</gene>
<dbReference type="Gene3D" id="3.80.10.10">
    <property type="entry name" value="Ribonuclease Inhibitor"/>
    <property type="match status" value="1"/>
</dbReference>
<proteinExistence type="predicted"/>